<dbReference type="InterPro" id="IPR035919">
    <property type="entry name" value="EAL_sf"/>
</dbReference>
<sequence length="395" mass="44194">MSNNDFFIGRQPILDGNSQVYGYELLFRGGFDPNEAEFDSAEGATATVLHNAMMNLGLETIVGDRKAFINFPQSFFCIHDEPSFSNNIIVIEMLEDVEPTEEVITGVMSLKEKGYTIALDDFIFKQKLVPLIKLADLIKFDVQYVKLENLPVLFNKVKTVTRAKIVAERVETKEMFAACKEAGADYFQGYFFAKPEIITGQQLSVNQLNLMQLLEKIADEDISLDDLVNVIEKDVGLSHKLMKFAEQYRNARMPTFSSLKEVMSLFGLKRVQSWATMLSLAALNDVLPEVFNLARVRAIFMRRLAQNKGLTNVDSYYLAGLFSLLDTLMGKALEELLSQLPINDAIKIGLVEGQGVYGDLLATAQRYENIAVDIEEPGVAALYFEAIAEASKQAI</sequence>
<dbReference type="PROSITE" id="PS50883">
    <property type="entry name" value="EAL"/>
    <property type="match status" value="1"/>
</dbReference>
<dbReference type="SUPFAM" id="SSF141868">
    <property type="entry name" value="EAL domain-like"/>
    <property type="match status" value="1"/>
</dbReference>
<dbReference type="RefSeq" id="WP_135794894.1">
    <property type="nucleotide sequence ID" value="NZ_CP032096.1"/>
</dbReference>
<reference evidence="3 4" key="1">
    <citation type="submission" date="2018-08" db="EMBL/GenBank/DDBJ databases">
        <title>Horizontal acquisition of hydrogen conversion ability and other habitat adaptations in Hydrogenovibrio crunogenus strains.</title>
        <authorList>
            <person name="Gonnella G."/>
            <person name="Adam N."/>
            <person name="Perner M."/>
        </authorList>
    </citation>
    <scope>NUCLEOTIDE SEQUENCE [LARGE SCALE GENOMIC DNA]</scope>
    <source>
        <strain evidence="3 4">SP-41</strain>
    </source>
</reference>
<dbReference type="PANTHER" id="PTHR33525:SF4">
    <property type="entry name" value="CYCLIC DI-GMP PHOSPHODIESTERASE CDGJ"/>
    <property type="match status" value="1"/>
</dbReference>
<dbReference type="InterPro" id="IPR013976">
    <property type="entry name" value="HDOD"/>
</dbReference>
<proteinExistence type="predicted"/>
<keyword evidence="4" id="KW-1185">Reference proteome</keyword>
<organism evidence="3 4">
    <name type="scientific">Hydrogenovibrio crunogenus</name>
    <dbReference type="NCBI Taxonomy" id="39765"/>
    <lineage>
        <taxon>Bacteria</taxon>
        <taxon>Pseudomonadati</taxon>
        <taxon>Pseudomonadota</taxon>
        <taxon>Gammaproteobacteria</taxon>
        <taxon>Thiotrichales</taxon>
        <taxon>Piscirickettsiaceae</taxon>
        <taxon>Hydrogenovibrio</taxon>
    </lineage>
</organism>
<name>A0A4P7NXC2_9GAMM</name>
<dbReference type="Pfam" id="PF00563">
    <property type="entry name" value="EAL"/>
    <property type="match status" value="1"/>
</dbReference>
<dbReference type="PANTHER" id="PTHR33525">
    <property type="match status" value="1"/>
</dbReference>
<dbReference type="Gene3D" id="1.10.3210.10">
    <property type="entry name" value="Hypothetical protein af1432"/>
    <property type="match status" value="1"/>
</dbReference>
<evidence type="ECO:0000259" key="1">
    <source>
        <dbReference type="PROSITE" id="PS50883"/>
    </source>
</evidence>
<dbReference type="InterPro" id="IPR052340">
    <property type="entry name" value="RNase_Y/CdgJ"/>
</dbReference>
<accession>A0A4P7NXC2</accession>
<evidence type="ECO:0000313" key="3">
    <source>
        <dbReference type="EMBL" id="QBZ82139.1"/>
    </source>
</evidence>
<dbReference type="PROSITE" id="PS51833">
    <property type="entry name" value="HDOD"/>
    <property type="match status" value="1"/>
</dbReference>
<dbReference type="InterPro" id="IPR014408">
    <property type="entry name" value="dGMP_Pdiesterase_EAL/HD-GYP"/>
</dbReference>
<dbReference type="Pfam" id="PF08668">
    <property type="entry name" value="HDOD"/>
    <property type="match status" value="1"/>
</dbReference>
<feature type="domain" description="HDOD" evidence="2">
    <location>
        <begin position="203"/>
        <end position="388"/>
    </location>
</feature>
<evidence type="ECO:0000259" key="2">
    <source>
        <dbReference type="PROSITE" id="PS51833"/>
    </source>
</evidence>
<dbReference type="PIRSF" id="PIRSF003180">
    <property type="entry name" value="DiGMPpdiest_YuxH"/>
    <property type="match status" value="1"/>
</dbReference>
<dbReference type="Proteomes" id="UP000296201">
    <property type="component" value="Chromosome"/>
</dbReference>
<evidence type="ECO:0000313" key="4">
    <source>
        <dbReference type="Proteomes" id="UP000296201"/>
    </source>
</evidence>
<dbReference type="SMART" id="SM00052">
    <property type="entry name" value="EAL"/>
    <property type="match status" value="1"/>
</dbReference>
<dbReference type="SUPFAM" id="SSF109604">
    <property type="entry name" value="HD-domain/PDEase-like"/>
    <property type="match status" value="1"/>
</dbReference>
<protein>
    <submittedName>
        <fullName evidence="3">Diguanylate phosphodiesterase</fullName>
    </submittedName>
</protein>
<dbReference type="OrthoDB" id="9804751at2"/>
<dbReference type="InterPro" id="IPR001633">
    <property type="entry name" value="EAL_dom"/>
</dbReference>
<dbReference type="Gene3D" id="3.20.20.450">
    <property type="entry name" value="EAL domain"/>
    <property type="match status" value="1"/>
</dbReference>
<gene>
    <name evidence="3" type="ORF">GHNINEIG_00163</name>
</gene>
<dbReference type="AlphaFoldDB" id="A0A4P7NXC2"/>
<feature type="domain" description="EAL" evidence="1">
    <location>
        <begin position="1"/>
        <end position="209"/>
    </location>
</feature>
<dbReference type="EMBL" id="CP032096">
    <property type="protein sequence ID" value="QBZ82139.1"/>
    <property type="molecule type" value="Genomic_DNA"/>
</dbReference>